<keyword evidence="2" id="KW-0413">Isomerase</keyword>
<evidence type="ECO:0000259" key="1">
    <source>
        <dbReference type="SMART" id="SM00642"/>
    </source>
</evidence>
<dbReference type="EC" id="5.4.99.15" evidence="2"/>
<dbReference type="InterPro" id="IPR006047">
    <property type="entry name" value="GH13_cat_dom"/>
</dbReference>
<dbReference type="InterPro" id="IPR013797">
    <property type="entry name" value="Maltooligo_trehalose_synth_4"/>
</dbReference>
<dbReference type="Proteomes" id="UP001375743">
    <property type="component" value="Unassembled WGS sequence"/>
</dbReference>
<evidence type="ECO:0000313" key="2">
    <source>
        <dbReference type="EMBL" id="MEK0085680.1"/>
    </source>
</evidence>
<gene>
    <name evidence="2" type="primary">treY</name>
    <name evidence="2" type="ORF">U1T56_21215</name>
</gene>
<sequence>MPELPRSTYRLQLRSGMDFAKAAELVPYLARLGISHLYLSPPFQAARGSTHGYDVVDANRLDPVLGGEAAFEALARTVQRHGMKILLDIVPNHMGVGQDNPWWWDVLKHGRESRYARFFDIDFDRDPEGKLVLPVLGGTLDEVLSRGEIGLDRADGSGEPTLRYVDERFPVSPKSDLPESEPDAPALRRLIEAQPYRLVFWKEGTTRRNYRRFFNIDQLGGLRVEEPEVFEESHRLILDLVARDLVQGLRIDHVDGLTDSKAYLERLRRRCAEVRSGATPFYIVVEKILVGDEQLPEDWPVAGTTGYEFMNEVLGLLVDRPGLDRLEALAGEITGETASYREVLRAAKGQVLEKLFAGELTVLGERVARLLGIGEDAAQAALRELLIAFPVYRTYGGGNSWSATDAGILEQVFAEAGERATPEVQAILNRLERLLAGPQGEARTLVLGLQQLSGPLMAKAAEDTAFYRYPRLLALNEVGGEPDAHGLEPEAFHRLMAHRLERWPGNLLATATHDTKRGEDARTRLAVLSEQPEAWAEAVRGWRQLNAPLRRGSPAIHAKDEYMLYQSLLGAWPAEPAPIDREALGALRERLAGWLRKALREGKERSDWNDPNEAYEGAAQAFLAAILDPDRSRPFLEAFGGFVARLAPIGAADSLVQLVLKLTTPGVPDIYQGTELWDLSLVDPDNRRPVDFAQRQRLLDDDTPPADLAGRWADGAVKARLLALLLAMRARAPDLFAQGAYQALAVEGEKSGHALAFARYHGDATLIVVVGRRLAGLVDGNLRIAPDAWGDGSVVLPPAWHDLVFADVLGSGSTAPRDGRLRLADLLTQLPVALLVNRGRA</sequence>
<dbReference type="Pfam" id="PF00128">
    <property type="entry name" value="Alpha-amylase"/>
    <property type="match status" value="1"/>
</dbReference>
<reference evidence="2 3" key="1">
    <citation type="submission" date="2024-01" db="EMBL/GenBank/DDBJ databases">
        <title>Multi-omics insights into the function and evolution of sodium benzoate biodegradation pathways in Benzoatithermus flavus gen. nov., sp. nov. from hot spring.</title>
        <authorList>
            <person name="Hu C.-J."/>
            <person name="Li W.-J."/>
        </authorList>
    </citation>
    <scope>NUCLEOTIDE SEQUENCE [LARGE SCALE GENOMIC DNA]</scope>
    <source>
        <strain evidence="2 3">SYSU G07066</strain>
    </source>
</reference>
<feature type="domain" description="Glycosyl hydrolase family 13 catalytic" evidence="1">
    <location>
        <begin position="14"/>
        <end position="588"/>
    </location>
</feature>
<dbReference type="GO" id="GO:0047470">
    <property type="term" value="F:(1,4)-alpha-D-glucan 1-alpha-D-glucosylmutase activity"/>
    <property type="evidence" value="ECO:0007669"/>
    <property type="project" value="UniProtKB-EC"/>
</dbReference>
<dbReference type="EMBL" id="JBBLZC010000032">
    <property type="protein sequence ID" value="MEK0085680.1"/>
    <property type="molecule type" value="Genomic_DNA"/>
</dbReference>
<dbReference type="SUPFAM" id="SSF51445">
    <property type="entry name" value="(Trans)glycosidases"/>
    <property type="match status" value="1"/>
</dbReference>
<dbReference type="Gene3D" id="3.20.20.80">
    <property type="entry name" value="Glycosidases"/>
    <property type="match status" value="3"/>
</dbReference>
<protein>
    <submittedName>
        <fullName evidence="2">Malto-oligosyltrehalose synthase</fullName>
        <ecNumber evidence="2">5.4.99.15</ecNumber>
    </submittedName>
</protein>
<comment type="caution">
    <text evidence="2">The sequence shown here is derived from an EMBL/GenBank/DDBJ whole genome shotgun (WGS) entry which is preliminary data.</text>
</comment>
<dbReference type="PANTHER" id="PTHR10357:SF216">
    <property type="entry name" value="MALTOOLIGOSYL TREHALOSE SYNTHASE-RELATED"/>
    <property type="match status" value="1"/>
</dbReference>
<evidence type="ECO:0000313" key="3">
    <source>
        <dbReference type="Proteomes" id="UP001375743"/>
    </source>
</evidence>
<dbReference type="InterPro" id="IPR017853">
    <property type="entry name" value="GH"/>
</dbReference>
<dbReference type="Gene3D" id="1.10.10.470">
    <property type="entry name" value="Maltooligosyl trehalose synthase, domain 4"/>
    <property type="match status" value="1"/>
</dbReference>
<name>A0ABU8XZ40_9PROT</name>
<dbReference type="CDD" id="cd11336">
    <property type="entry name" value="AmyAc_MTSase"/>
    <property type="match status" value="1"/>
</dbReference>
<dbReference type="Gene3D" id="3.30.1590.10">
    <property type="entry name" value="Maltooligosyl trehalose synthase, domain 2"/>
    <property type="match status" value="1"/>
</dbReference>
<dbReference type="InterPro" id="IPR012767">
    <property type="entry name" value="Trehalose_TreY"/>
</dbReference>
<dbReference type="NCBIfam" id="TIGR02401">
    <property type="entry name" value="trehalose_TreY"/>
    <property type="match status" value="1"/>
</dbReference>
<dbReference type="SMART" id="SM00642">
    <property type="entry name" value="Aamy"/>
    <property type="match status" value="1"/>
</dbReference>
<dbReference type="RefSeq" id="WP_418161529.1">
    <property type="nucleotide sequence ID" value="NZ_JBBLZC010000032.1"/>
</dbReference>
<proteinExistence type="predicted"/>
<accession>A0ABU8XZ40</accession>
<organism evidence="2 3">
    <name type="scientific">Benzoatithermus flavus</name>
    <dbReference type="NCBI Taxonomy" id="3108223"/>
    <lineage>
        <taxon>Bacteria</taxon>
        <taxon>Pseudomonadati</taxon>
        <taxon>Pseudomonadota</taxon>
        <taxon>Alphaproteobacteria</taxon>
        <taxon>Geminicoccales</taxon>
        <taxon>Geminicoccaceae</taxon>
        <taxon>Benzoatithermus</taxon>
    </lineage>
</organism>
<dbReference type="PANTHER" id="PTHR10357">
    <property type="entry name" value="ALPHA-AMYLASE FAMILY MEMBER"/>
    <property type="match status" value="1"/>
</dbReference>
<keyword evidence="3" id="KW-1185">Reference proteome</keyword>